<reference evidence="3" key="2">
    <citation type="submission" date="2016-11" db="EMBL/GenBank/DDBJ databases">
        <authorList>
            <person name="Varghese N."/>
            <person name="Submissions S."/>
        </authorList>
    </citation>
    <scope>NUCLEOTIDE SEQUENCE</scope>
    <source>
        <strain evidence="3">DSM 4029</strain>
    </source>
</reference>
<dbReference type="EMBL" id="FQVY01000002">
    <property type="protein sequence ID" value="SHG00948.1"/>
    <property type="molecule type" value="Genomic_DNA"/>
</dbReference>
<dbReference type="AlphaFoldDB" id="A0AAQ1MCP2"/>
<evidence type="ECO:0000313" key="3">
    <source>
        <dbReference type="EMBL" id="SHG00948.1"/>
    </source>
</evidence>
<keyword evidence="5" id="KW-1185">Reference proteome</keyword>
<dbReference type="Proteomes" id="UP000184089">
    <property type="component" value="Unassembled WGS sequence"/>
</dbReference>
<evidence type="ECO:0000313" key="5">
    <source>
        <dbReference type="Proteomes" id="UP000474718"/>
    </source>
</evidence>
<sequence>MKAFWKNRKKLLLSLLTAALVFGIGSTLAYEASGTGAVTNRFSPADMTTDIEEDDSLGNKTVSIVNTGKSPAYVRARIMVSGVAESDLLFVPKGSSMKDESKVYIEVNRTDWSRASGDTSKSGFFYYCAPLPAGSTTPPLMYSVKIGKDLYGGEGQPKTLSDFLEQTGFSVTIYQESVLAEPGGLTSLPAIAALF</sequence>
<feature type="chain" id="PRO_5042971129" evidence="1">
    <location>
        <begin position="30"/>
        <end position="195"/>
    </location>
</feature>
<evidence type="ECO:0000313" key="4">
    <source>
        <dbReference type="Proteomes" id="UP000184089"/>
    </source>
</evidence>
<protein>
    <submittedName>
        <fullName evidence="3">Uncharacterized protein</fullName>
    </submittedName>
</protein>
<evidence type="ECO:0000313" key="2">
    <source>
        <dbReference type="EMBL" id="MZL69951.1"/>
    </source>
</evidence>
<dbReference type="EMBL" id="WWVX01000006">
    <property type="protein sequence ID" value="MZL69951.1"/>
    <property type="molecule type" value="Genomic_DNA"/>
</dbReference>
<gene>
    <name evidence="2" type="ORF">GT747_09325</name>
    <name evidence="3" type="ORF">SAMN05444424_1134</name>
</gene>
<accession>A0AAQ1MCP2</accession>
<reference evidence="4" key="1">
    <citation type="submission" date="2016-11" db="EMBL/GenBank/DDBJ databases">
        <authorList>
            <person name="Jaros S."/>
            <person name="Januszkiewicz K."/>
            <person name="Wedrychowicz H."/>
        </authorList>
    </citation>
    <scope>NUCLEOTIDE SEQUENCE [LARGE SCALE GENOMIC DNA]</scope>
    <source>
        <strain evidence="4">DSM 4029</strain>
    </source>
</reference>
<reference evidence="2 5" key="3">
    <citation type="journal article" date="2019" name="Nat. Med.">
        <title>A library of human gut bacterial isolates paired with longitudinal multiomics data enables mechanistic microbiome research.</title>
        <authorList>
            <person name="Poyet M."/>
            <person name="Groussin M."/>
            <person name="Gibbons S.M."/>
            <person name="Avila-Pacheco J."/>
            <person name="Jiang X."/>
            <person name="Kearney S.M."/>
            <person name="Perrotta A.R."/>
            <person name="Berdy B."/>
            <person name="Zhao S."/>
            <person name="Lieberman T.D."/>
            <person name="Swanson P.K."/>
            <person name="Smith M."/>
            <person name="Roesemann S."/>
            <person name="Alexander J.E."/>
            <person name="Rich S.A."/>
            <person name="Livny J."/>
            <person name="Vlamakis H."/>
            <person name="Clish C."/>
            <person name="Bullock K."/>
            <person name="Deik A."/>
            <person name="Scott J."/>
            <person name="Pierce K.A."/>
            <person name="Xavier R.J."/>
            <person name="Alm E.J."/>
        </authorList>
    </citation>
    <scope>NUCLEOTIDE SEQUENCE [LARGE SCALE GENOMIC DNA]</scope>
    <source>
        <strain evidence="2 5">BIOML-A2</strain>
    </source>
</reference>
<feature type="signal peptide" evidence="1">
    <location>
        <begin position="1"/>
        <end position="29"/>
    </location>
</feature>
<organism evidence="3 4">
    <name type="scientific">Bittarella massiliensis</name>
    <name type="common">ex Durand et al. 2017</name>
    <dbReference type="NCBI Taxonomy" id="1720313"/>
    <lineage>
        <taxon>Bacteria</taxon>
        <taxon>Bacillati</taxon>
        <taxon>Bacillota</taxon>
        <taxon>Clostridia</taxon>
        <taxon>Eubacteriales</taxon>
        <taxon>Oscillospiraceae</taxon>
        <taxon>Bittarella (ex Durand et al. 2017)</taxon>
    </lineage>
</organism>
<evidence type="ECO:0000256" key="1">
    <source>
        <dbReference type="SAM" id="SignalP"/>
    </source>
</evidence>
<proteinExistence type="predicted"/>
<dbReference type="Proteomes" id="UP000474718">
    <property type="component" value="Unassembled WGS sequence"/>
</dbReference>
<name>A0AAQ1MCP2_9FIRM</name>
<keyword evidence="1" id="KW-0732">Signal</keyword>
<comment type="caution">
    <text evidence="3">The sequence shown here is derived from an EMBL/GenBank/DDBJ whole genome shotgun (WGS) entry which is preliminary data.</text>
</comment>
<dbReference type="RefSeq" id="WP_021659036.1">
    <property type="nucleotide sequence ID" value="NZ_FQVY01000002.1"/>
</dbReference>